<dbReference type="PANTHER" id="PTHR43252:SF6">
    <property type="entry name" value="NEGATIVE TRANSCRIPTION REGULATOR PADR"/>
    <property type="match status" value="1"/>
</dbReference>
<dbReference type="InterPro" id="IPR036388">
    <property type="entry name" value="WH-like_DNA-bd_sf"/>
</dbReference>
<reference evidence="3 4" key="1">
    <citation type="submission" date="2016-10" db="EMBL/GenBank/DDBJ databases">
        <authorList>
            <person name="de Groot N.N."/>
        </authorList>
    </citation>
    <scope>NUCLEOTIDE SEQUENCE [LARGE SCALE GENOMIC DNA]</scope>
    <source>
        <strain evidence="3 4">CGMCC 1.6134</strain>
    </source>
</reference>
<dbReference type="Pfam" id="PF10400">
    <property type="entry name" value="Vir_act_alpha_C"/>
    <property type="match status" value="1"/>
</dbReference>
<dbReference type="EMBL" id="FOTY01000015">
    <property type="protein sequence ID" value="SFM10802.1"/>
    <property type="molecule type" value="Genomic_DNA"/>
</dbReference>
<protein>
    <submittedName>
        <fullName evidence="3">DNA-binding transcriptional regulator, PadR family</fullName>
    </submittedName>
</protein>
<keyword evidence="4" id="KW-1185">Reference proteome</keyword>
<sequence length="190" mass="22457">MVARRVLKYAILGLLRKDDKSGYDMTSDFKQAIGQFWSAKHSQIYTELKKLLEEELISSYIELSGEKLEKKMYTLTEKGKEDLHTWLLTQDDHLETEKDVFALRLYFLKDIPSADLLALFENQLNLRTDKLNMLQEQFAYYFGEENPAEDLDADELGHYFVLTKALSREENYIHWLMESMDIIRQRQLGE</sequence>
<dbReference type="GO" id="GO:0003677">
    <property type="term" value="F:DNA binding"/>
    <property type="evidence" value="ECO:0007669"/>
    <property type="project" value="UniProtKB-KW"/>
</dbReference>
<dbReference type="SUPFAM" id="SSF46785">
    <property type="entry name" value="Winged helix' DNA-binding domain"/>
    <property type="match status" value="1"/>
</dbReference>
<evidence type="ECO:0000313" key="3">
    <source>
        <dbReference type="EMBL" id="SFM10802.1"/>
    </source>
</evidence>
<dbReference type="OrthoDB" id="9783723at2"/>
<dbReference type="AlphaFoldDB" id="A0A1I4N5J9"/>
<feature type="domain" description="Transcription regulator PadR C-terminal" evidence="2">
    <location>
        <begin position="98"/>
        <end position="182"/>
    </location>
</feature>
<keyword evidence="3" id="KW-0238">DNA-binding</keyword>
<name>A0A1I4N5J9_9BACI</name>
<accession>A0A1I4N5J9</accession>
<proteinExistence type="predicted"/>
<dbReference type="RefSeq" id="WP_090927265.1">
    <property type="nucleotide sequence ID" value="NZ_FOTY01000015.1"/>
</dbReference>
<dbReference type="Gene3D" id="1.10.10.10">
    <property type="entry name" value="Winged helix-like DNA-binding domain superfamily/Winged helix DNA-binding domain"/>
    <property type="match status" value="1"/>
</dbReference>
<dbReference type="Gene3D" id="6.10.140.190">
    <property type="match status" value="1"/>
</dbReference>
<dbReference type="Proteomes" id="UP000199668">
    <property type="component" value="Unassembled WGS sequence"/>
</dbReference>
<dbReference type="InterPro" id="IPR005149">
    <property type="entry name" value="Tscrpt_reg_PadR_N"/>
</dbReference>
<dbReference type="STRING" id="266892.SAMN04488054_11547"/>
<organism evidence="3 4">
    <name type="scientific">Salibacterium qingdaonense</name>
    <dbReference type="NCBI Taxonomy" id="266892"/>
    <lineage>
        <taxon>Bacteria</taxon>
        <taxon>Bacillati</taxon>
        <taxon>Bacillota</taxon>
        <taxon>Bacilli</taxon>
        <taxon>Bacillales</taxon>
        <taxon>Bacillaceae</taxon>
    </lineage>
</organism>
<dbReference type="InterPro" id="IPR036390">
    <property type="entry name" value="WH_DNA-bd_sf"/>
</dbReference>
<dbReference type="PANTHER" id="PTHR43252">
    <property type="entry name" value="TRANSCRIPTIONAL REGULATOR YQJI"/>
    <property type="match status" value="1"/>
</dbReference>
<evidence type="ECO:0000259" key="1">
    <source>
        <dbReference type="Pfam" id="PF03551"/>
    </source>
</evidence>
<dbReference type="Pfam" id="PF03551">
    <property type="entry name" value="PadR"/>
    <property type="match status" value="1"/>
</dbReference>
<evidence type="ECO:0000259" key="2">
    <source>
        <dbReference type="Pfam" id="PF10400"/>
    </source>
</evidence>
<evidence type="ECO:0000313" key="4">
    <source>
        <dbReference type="Proteomes" id="UP000199668"/>
    </source>
</evidence>
<feature type="domain" description="Transcription regulator PadR N-terminal" evidence="1">
    <location>
        <begin position="11"/>
        <end position="84"/>
    </location>
</feature>
<gene>
    <name evidence="3" type="ORF">SAMN04488054_11547</name>
</gene>
<dbReference type="InterPro" id="IPR018309">
    <property type="entry name" value="Tscrpt_reg_PadR_C"/>
</dbReference>